<feature type="transmembrane region" description="Helical" evidence="2">
    <location>
        <begin position="69"/>
        <end position="94"/>
    </location>
</feature>
<feature type="transmembrane region" description="Helical" evidence="2">
    <location>
        <begin position="41"/>
        <end position="62"/>
    </location>
</feature>
<dbReference type="PROSITE" id="PS51257">
    <property type="entry name" value="PROKAR_LIPOPROTEIN"/>
    <property type="match status" value="1"/>
</dbReference>
<organism evidence="3 4">
    <name type="scientific">Plasmodium ovale</name>
    <name type="common">malaria parasite P. ovale</name>
    <dbReference type="NCBI Taxonomy" id="36330"/>
    <lineage>
        <taxon>Eukaryota</taxon>
        <taxon>Sar</taxon>
        <taxon>Alveolata</taxon>
        <taxon>Apicomplexa</taxon>
        <taxon>Aconoidasida</taxon>
        <taxon>Haemosporida</taxon>
        <taxon>Plasmodiidae</taxon>
        <taxon>Plasmodium</taxon>
        <taxon>Plasmodium (Plasmodium)</taxon>
    </lineage>
</organism>
<dbReference type="VEuPathDB" id="PlasmoDB:PocGH01_08019900"/>
<dbReference type="AlphaFoldDB" id="A0A1C3KRC3"/>
<dbReference type="OrthoDB" id="377829at2759"/>
<evidence type="ECO:0000256" key="2">
    <source>
        <dbReference type="SAM" id="Phobius"/>
    </source>
</evidence>
<gene>
    <name evidence="3" type="primary">PowCR01_080017900</name>
    <name evidence="3" type="ORF">POWCR01_080017900</name>
</gene>
<dbReference type="EMBL" id="LT594512">
    <property type="protein sequence ID" value="SBT76684.1"/>
    <property type="molecule type" value="Genomic_DNA"/>
</dbReference>
<accession>A0A1C3KRC3</accession>
<protein>
    <submittedName>
        <fullName evidence="3">Uncharacterized protein</fullName>
    </submittedName>
</protein>
<feature type="transmembrane region" description="Helical" evidence="2">
    <location>
        <begin position="106"/>
        <end position="125"/>
    </location>
</feature>
<name>A0A1C3KRC3_PLAOA</name>
<keyword evidence="2" id="KW-1133">Transmembrane helix</keyword>
<keyword evidence="2" id="KW-0472">Membrane</keyword>
<keyword evidence="2" id="KW-0812">Transmembrane</keyword>
<evidence type="ECO:0000313" key="4">
    <source>
        <dbReference type="Proteomes" id="UP000243200"/>
    </source>
</evidence>
<evidence type="ECO:0000256" key="1">
    <source>
        <dbReference type="SAM" id="MobiDB-lite"/>
    </source>
</evidence>
<dbReference type="VEuPathDB" id="PlasmoDB:POWCR01_080017900"/>
<evidence type="ECO:0000313" key="3">
    <source>
        <dbReference type="EMBL" id="SBT76684.1"/>
    </source>
</evidence>
<feature type="transmembrane region" description="Helical" evidence="2">
    <location>
        <begin position="12"/>
        <end position="35"/>
    </location>
</feature>
<feature type="region of interest" description="Disordered" evidence="1">
    <location>
        <begin position="152"/>
        <end position="171"/>
    </location>
</feature>
<reference evidence="3 4" key="1">
    <citation type="submission" date="2016-06" db="EMBL/GenBank/DDBJ databases">
        <authorList>
            <consortium name="Pathogen Informatics"/>
        </authorList>
    </citation>
    <scope>NUCLEOTIDE SEQUENCE [LARGE SCALE GENOMIC DNA]</scope>
    <source>
        <strain evidence="3">PowCR01</strain>
    </source>
</reference>
<feature type="compositionally biased region" description="Basic and acidic residues" evidence="1">
    <location>
        <begin position="152"/>
        <end position="162"/>
    </location>
</feature>
<proteinExistence type="predicted"/>
<dbReference type="Proteomes" id="UP000243200">
    <property type="component" value="Chromosome 8"/>
</dbReference>
<sequence>MFNFGKMKNFGFLPLGGGCIIAAVFHFISCLLAIFSDETEHKTLIISLNVVLGFFIILGLVLRNFIIFYFVAVFLTCTMICNMIILVFLILVVFSNSPVSIQKRVFATFVVFVTIFFELLFLNLYMSIIKVYKAGGTGWEHKNYIEIKNEKTEQKKNKKPEDTLTNDDYNA</sequence>